<dbReference type="Proteomes" id="UP000015105">
    <property type="component" value="Chromosome 2D"/>
</dbReference>
<reference evidence="2" key="2">
    <citation type="journal article" date="2017" name="Nat. Plants">
        <title>The Aegilops tauschii genome reveals multiple impacts of transposons.</title>
        <authorList>
            <person name="Zhao G."/>
            <person name="Zou C."/>
            <person name="Li K."/>
            <person name="Wang K."/>
            <person name="Li T."/>
            <person name="Gao L."/>
            <person name="Zhang X."/>
            <person name="Wang H."/>
            <person name="Yang Z."/>
            <person name="Liu X."/>
            <person name="Jiang W."/>
            <person name="Mao L."/>
            <person name="Kong X."/>
            <person name="Jiao Y."/>
            <person name="Jia J."/>
        </authorList>
    </citation>
    <scope>NUCLEOTIDE SEQUENCE [LARGE SCALE GENOMIC DNA]</scope>
    <source>
        <strain evidence="2">cv. AL8/78</strain>
    </source>
</reference>
<sequence length="199" mass="22277">MQETPMGSGSNPDSGEALGRYRGLLRWETDLLRSEVRSRGLDTIAGKKAYLERHSDGRQLGFASPQLQELLSAPEVGSVPLVSWPYLVPHHEEAVDLLLHEAHRLTYRIQSLRELGVPIPFNKLELLFRLSGMCERLSRSIRTHASPTSSESSQDAAISPYKERRMSWVSTWGSPVLRCGGFHDISKLESVRVLVISSN</sequence>
<name>A0A453DKG3_AEGTS</name>
<organism evidence="1 2">
    <name type="scientific">Aegilops tauschii subsp. strangulata</name>
    <name type="common">Goatgrass</name>
    <dbReference type="NCBI Taxonomy" id="200361"/>
    <lineage>
        <taxon>Eukaryota</taxon>
        <taxon>Viridiplantae</taxon>
        <taxon>Streptophyta</taxon>
        <taxon>Embryophyta</taxon>
        <taxon>Tracheophyta</taxon>
        <taxon>Spermatophyta</taxon>
        <taxon>Magnoliopsida</taxon>
        <taxon>Liliopsida</taxon>
        <taxon>Poales</taxon>
        <taxon>Poaceae</taxon>
        <taxon>BOP clade</taxon>
        <taxon>Pooideae</taxon>
        <taxon>Triticodae</taxon>
        <taxon>Triticeae</taxon>
        <taxon>Triticinae</taxon>
        <taxon>Aegilops</taxon>
    </lineage>
</organism>
<dbReference type="EnsemblPlants" id="AET2Gv21283500.3">
    <property type="protein sequence ID" value="AET2Gv21283500.3"/>
    <property type="gene ID" value="AET2Gv21283500"/>
</dbReference>
<evidence type="ECO:0000313" key="1">
    <source>
        <dbReference type="EnsemblPlants" id="AET2Gv21283500.3"/>
    </source>
</evidence>
<dbReference type="Gramene" id="AET2Gv21283500.3">
    <property type="protein sequence ID" value="AET2Gv21283500.3"/>
    <property type="gene ID" value="AET2Gv21283500"/>
</dbReference>
<protein>
    <submittedName>
        <fullName evidence="1">Uncharacterized protein</fullName>
    </submittedName>
</protein>
<keyword evidence="2" id="KW-1185">Reference proteome</keyword>
<accession>A0A453DKG3</accession>
<evidence type="ECO:0000313" key="2">
    <source>
        <dbReference type="Proteomes" id="UP000015105"/>
    </source>
</evidence>
<reference evidence="1" key="3">
    <citation type="journal article" date="2017" name="Nature">
        <title>Genome sequence of the progenitor of the wheat D genome Aegilops tauschii.</title>
        <authorList>
            <person name="Luo M.C."/>
            <person name="Gu Y.Q."/>
            <person name="Puiu D."/>
            <person name="Wang H."/>
            <person name="Twardziok S.O."/>
            <person name="Deal K.R."/>
            <person name="Huo N."/>
            <person name="Zhu T."/>
            <person name="Wang L."/>
            <person name="Wang Y."/>
            <person name="McGuire P.E."/>
            <person name="Liu S."/>
            <person name="Long H."/>
            <person name="Ramasamy R.K."/>
            <person name="Rodriguez J.C."/>
            <person name="Van S.L."/>
            <person name="Yuan L."/>
            <person name="Wang Z."/>
            <person name="Xia Z."/>
            <person name="Xiao L."/>
            <person name="Anderson O.D."/>
            <person name="Ouyang S."/>
            <person name="Liang Y."/>
            <person name="Zimin A.V."/>
            <person name="Pertea G."/>
            <person name="Qi P."/>
            <person name="Bennetzen J.L."/>
            <person name="Dai X."/>
            <person name="Dawson M.W."/>
            <person name="Muller H.G."/>
            <person name="Kugler K."/>
            <person name="Rivarola-Duarte L."/>
            <person name="Spannagl M."/>
            <person name="Mayer K.F.X."/>
            <person name="Lu F.H."/>
            <person name="Bevan M.W."/>
            <person name="Leroy P."/>
            <person name="Li P."/>
            <person name="You F.M."/>
            <person name="Sun Q."/>
            <person name="Liu Z."/>
            <person name="Lyons E."/>
            <person name="Wicker T."/>
            <person name="Salzberg S.L."/>
            <person name="Devos K.M."/>
            <person name="Dvorak J."/>
        </authorList>
    </citation>
    <scope>NUCLEOTIDE SEQUENCE [LARGE SCALE GENOMIC DNA]</scope>
    <source>
        <strain evidence="1">cv. AL8/78</strain>
    </source>
</reference>
<dbReference type="AlphaFoldDB" id="A0A453DKG3"/>
<reference evidence="1" key="4">
    <citation type="submission" date="2019-03" db="UniProtKB">
        <authorList>
            <consortium name="EnsemblPlants"/>
        </authorList>
    </citation>
    <scope>IDENTIFICATION</scope>
</reference>
<reference evidence="2" key="1">
    <citation type="journal article" date="2014" name="Science">
        <title>Ancient hybridizations among the ancestral genomes of bread wheat.</title>
        <authorList>
            <consortium name="International Wheat Genome Sequencing Consortium,"/>
            <person name="Marcussen T."/>
            <person name="Sandve S.R."/>
            <person name="Heier L."/>
            <person name="Spannagl M."/>
            <person name="Pfeifer M."/>
            <person name="Jakobsen K.S."/>
            <person name="Wulff B.B."/>
            <person name="Steuernagel B."/>
            <person name="Mayer K.F."/>
            <person name="Olsen O.A."/>
        </authorList>
    </citation>
    <scope>NUCLEOTIDE SEQUENCE [LARGE SCALE GENOMIC DNA]</scope>
    <source>
        <strain evidence="2">cv. AL8/78</strain>
    </source>
</reference>
<proteinExistence type="predicted"/>
<reference evidence="1" key="5">
    <citation type="journal article" date="2021" name="G3 (Bethesda)">
        <title>Aegilops tauschii genome assembly Aet v5.0 features greater sequence contiguity and improved annotation.</title>
        <authorList>
            <person name="Wang L."/>
            <person name="Zhu T."/>
            <person name="Rodriguez J.C."/>
            <person name="Deal K.R."/>
            <person name="Dubcovsky J."/>
            <person name="McGuire P.E."/>
            <person name="Lux T."/>
            <person name="Spannagl M."/>
            <person name="Mayer K.F.X."/>
            <person name="Baldrich P."/>
            <person name="Meyers B.C."/>
            <person name="Huo N."/>
            <person name="Gu Y.Q."/>
            <person name="Zhou H."/>
            <person name="Devos K.M."/>
            <person name="Bennetzen J.L."/>
            <person name="Unver T."/>
            <person name="Budak H."/>
            <person name="Gulick P.J."/>
            <person name="Galiba G."/>
            <person name="Kalapos B."/>
            <person name="Nelson D.R."/>
            <person name="Li P."/>
            <person name="You F.M."/>
            <person name="Luo M.C."/>
            <person name="Dvorak J."/>
        </authorList>
    </citation>
    <scope>NUCLEOTIDE SEQUENCE [LARGE SCALE GENOMIC DNA]</scope>
    <source>
        <strain evidence="1">cv. AL8/78</strain>
    </source>
</reference>